<protein>
    <submittedName>
        <fullName evidence="1">Uncharacterized protein</fullName>
    </submittedName>
</protein>
<proteinExistence type="predicted"/>
<evidence type="ECO:0000313" key="2">
    <source>
        <dbReference type="Proteomes" id="UP001054945"/>
    </source>
</evidence>
<sequence>GFPQAIMRLPVVYFFLQKSVSCDFSCTKEHVAGVSRFLRREGFHQTLLLDKICILWQKRVQTRSVESQVLVKDHDSKSEICKRVPSSHYEVADGLLLPPTVSGVTSVAQRNTTYSFINKGLRGKL</sequence>
<dbReference type="EMBL" id="BPLR01016654">
    <property type="protein sequence ID" value="GIY85390.1"/>
    <property type="molecule type" value="Genomic_DNA"/>
</dbReference>
<keyword evidence="2" id="KW-1185">Reference proteome</keyword>
<name>A0AAV4WR39_CAEEX</name>
<gene>
    <name evidence="1" type="ORF">CEXT_289421</name>
</gene>
<comment type="caution">
    <text evidence="1">The sequence shown here is derived from an EMBL/GenBank/DDBJ whole genome shotgun (WGS) entry which is preliminary data.</text>
</comment>
<dbReference type="AlphaFoldDB" id="A0AAV4WR39"/>
<dbReference type="Proteomes" id="UP001054945">
    <property type="component" value="Unassembled WGS sequence"/>
</dbReference>
<evidence type="ECO:0000313" key="1">
    <source>
        <dbReference type="EMBL" id="GIY85390.1"/>
    </source>
</evidence>
<feature type="non-terminal residue" evidence="1">
    <location>
        <position position="1"/>
    </location>
</feature>
<reference evidence="1 2" key="1">
    <citation type="submission" date="2021-06" db="EMBL/GenBank/DDBJ databases">
        <title>Caerostris extrusa draft genome.</title>
        <authorList>
            <person name="Kono N."/>
            <person name="Arakawa K."/>
        </authorList>
    </citation>
    <scope>NUCLEOTIDE SEQUENCE [LARGE SCALE GENOMIC DNA]</scope>
</reference>
<organism evidence="1 2">
    <name type="scientific">Caerostris extrusa</name>
    <name type="common">Bark spider</name>
    <name type="synonym">Caerostris bankana</name>
    <dbReference type="NCBI Taxonomy" id="172846"/>
    <lineage>
        <taxon>Eukaryota</taxon>
        <taxon>Metazoa</taxon>
        <taxon>Ecdysozoa</taxon>
        <taxon>Arthropoda</taxon>
        <taxon>Chelicerata</taxon>
        <taxon>Arachnida</taxon>
        <taxon>Araneae</taxon>
        <taxon>Araneomorphae</taxon>
        <taxon>Entelegynae</taxon>
        <taxon>Araneoidea</taxon>
        <taxon>Araneidae</taxon>
        <taxon>Caerostris</taxon>
    </lineage>
</organism>
<accession>A0AAV4WR39</accession>